<dbReference type="EMBL" id="KZ825924">
    <property type="protein sequence ID" value="PYH92150.1"/>
    <property type="molecule type" value="Genomic_DNA"/>
</dbReference>
<dbReference type="VEuPathDB" id="FungiDB:BO71DRAFT_400802"/>
<gene>
    <name evidence="1" type="ORF">BO71DRAFT_400802</name>
</gene>
<sequence length="107" mass="11751">MASVGDPPRHDRYDRYDLSILSASRPPHLVTGELPKGICFDFRGIFSRPDPRPDPRPDGPGQLGQGCWCLFDGPCTAFVALVGLYATATLRYSTVDRARGRSSPTWA</sequence>
<evidence type="ECO:0000313" key="2">
    <source>
        <dbReference type="Proteomes" id="UP000247810"/>
    </source>
</evidence>
<organism evidence="1 2">
    <name type="scientific">Aspergillus ellipticus CBS 707.79</name>
    <dbReference type="NCBI Taxonomy" id="1448320"/>
    <lineage>
        <taxon>Eukaryota</taxon>
        <taxon>Fungi</taxon>
        <taxon>Dikarya</taxon>
        <taxon>Ascomycota</taxon>
        <taxon>Pezizomycotina</taxon>
        <taxon>Eurotiomycetes</taxon>
        <taxon>Eurotiomycetidae</taxon>
        <taxon>Eurotiales</taxon>
        <taxon>Aspergillaceae</taxon>
        <taxon>Aspergillus</taxon>
        <taxon>Aspergillus subgen. Circumdati</taxon>
    </lineage>
</organism>
<dbReference type="Proteomes" id="UP000247810">
    <property type="component" value="Unassembled WGS sequence"/>
</dbReference>
<proteinExistence type="predicted"/>
<protein>
    <submittedName>
        <fullName evidence="1">Uncharacterized protein</fullName>
    </submittedName>
</protein>
<evidence type="ECO:0000313" key="1">
    <source>
        <dbReference type="EMBL" id="PYH92150.1"/>
    </source>
</evidence>
<accession>A0A319D4A1</accession>
<name>A0A319D4A1_9EURO</name>
<keyword evidence="2" id="KW-1185">Reference proteome</keyword>
<dbReference type="AlphaFoldDB" id="A0A319D4A1"/>
<reference evidence="1 2" key="1">
    <citation type="submission" date="2018-02" db="EMBL/GenBank/DDBJ databases">
        <title>The genomes of Aspergillus section Nigri reveals drivers in fungal speciation.</title>
        <authorList>
            <consortium name="DOE Joint Genome Institute"/>
            <person name="Vesth T.C."/>
            <person name="Nybo J."/>
            <person name="Theobald S."/>
            <person name="Brandl J."/>
            <person name="Frisvad J.C."/>
            <person name="Nielsen K.F."/>
            <person name="Lyhne E.K."/>
            <person name="Kogle M.E."/>
            <person name="Kuo A."/>
            <person name="Riley R."/>
            <person name="Clum A."/>
            <person name="Nolan M."/>
            <person name="Lipzen A."/>
            <person name="Salamov A."/>
            <person name="Henrissat B."/>
            <person name="Wiebenga A."/>
            <person name="De vries R.P."/>
            <person name="Grigoriev I.V."/>
            <person name="Mortensen U.H."/>
            <person name="Andersen M.R."/>
            <person name="Baker S.E."/>
        </authorList>
    </citation>
    <scope>NUCLEOTIDE SEQUENCE [LARGE SCALE GENOMIC DNA]</scope>
    <source>
        <strain evidence="1 2">CBS 707.79</strain>
    </source>
</reference>